<evidence type="ECO:0000256" key="5">
    <source>
        <dbReference type="ARBA" id="ARBA00022989"/>
    </source>
</evidence>
<dbReference type="Gene3D" id="1.10.287.1260">
    <property type="match status" value="1"/>
</dbReference>
<dbReference type="AlphaFoldDB" id="A0AA48HBB6"/>
<dbReference type="InterPro" id="IPR010920">
    <property type="entry name" value="LSM_dom_sf"/>
</dbReference>
<keyword evidence="6 7" id="KW-0472">Membrane</keyword>
<feature type="domain" description="Mechanosensitive ion channel MscS" evidence="8">
    <location>
        <begin position="118"/>
        <end position="177"/>
    </location>
</feature>
<evidence type="ECO:0000259" key="9">
    <source>
        <dbReference type="Pfam" id="PF21082"/>
    </source>
</evidence>
<evidence type="ECO:0000256" key="6">
    <source>
        <dbReference type="ARBA" id="ARBA00023136"/>
    </source>
</evidence>
<evidence type="ECO:0000259" key="10">
    <source>
        <dbReference type="Pfam" id="PF21088"/>
    </source>
</evidence>
<evidence type="ECO:0000256" key="4">
    <source>
        <dbReference type="ARBA" id="ARBA00022692"/>
    </source>
</evidence>
<keyword evidence="5 7" id="KW-1133">Transmembrane helix</keyword>
<protein>
    <recommendedName>
        <fullName evidence="13">Small conductance mechanosensitive channel</fullName>
    </recommendedName>
</protein>
<dbReference type="KEGG" id="msea:METESE_01260"/>
<dbReference type="PANTHER" id="PTHR30460:SF0">
    <property type="entry name" value="MODERATE CONDUCTANCE MECHANOSENSITIVE CHANNEL YBIO"/>
    <property type="match status" value="1"/>
</dbReference>
<comment type="similarity">
    <text evidence="2">Belongs to the MscS (TC 1.A.23) family.</text>
</comment>
<dbReference type="GO" id="GO:0008381">
    <property type="term" value="F:mechanosensitive monoatomic ion channel activity"/>
    <property type="evidence" value="ECO:0007669"/>
    <property type="project" value="InterPro"/>
</dbReference>
<dbReference type="PANTHER" id="PTHR30460">
    <property type="entry name" value="MODERATE CONDUCTANCE MECHANOSENSITIVE CHANNEL YBIO"/>
    <property type="match status" value="1"/>
</dbReference>
<feature type="domain" description="Mechanosensitive ion channel transmembrane helices 2/3" evidence="10">
    <location>
        <begin position="78"/>
        <end position="117"/>
    </location>
</feature>
<dbReference type="InterPro" id="IPR045276">
    <property type="entry name" value="YbiO_bact"/>
</dbReference>
<dbReference type="Proteomes" id="UP001228113">
    <property type="component" value="Chromosome"/>
</dbReference>
<reference evidence="11" key="1">
    <citation type="journal article" date="2023" name="Int. J. Syst. Evol. Microbiol.">
        <title>Mesoterricola silvestris gen. nov., sp. nov., Mesoterricola sediminis sp. nov., Geothrix oryzae sp. nov., Geothrix edaphica sp. nov., Geothrix rubra sp. nov., and Geothrix limicola sp. nov., six novel members of Acidobacteriota isolated from soils.</title>
        <authorList>
            <person name="Itoh H."/>
            <person name="Sugisawa Y."/>
            <person name="Mise K."/>
            <person name="Xu Z."/>
            <person name="Kuniyasu M."/>
            <person name="Ushijima N."/>
            <person name="Kawano K."/>
            <person name="Kobayashi E."/>
            <person name="Shiratori Y."/>
            <person name="Masuda Y."/>
            <person name="Senoo K."/>
        </authorList>
    </citation>
    <scope>NUCLEOTIDE SEQUENCE</scope>
    <source>
        <strain evidence="11">W786</strain>
    </source>
</reference>
<dbReference type="Pfam" id="PF21082">
    <property type="entry name" value="MS_channel_3rd"/>
    <property type="match status" value="1"/>
</dbReference>
<dbReference type="InterPro" id="IPR049142">
    <property type="entry name" value="MS_channel_1st"/>
</dbReference>
<dbReference type="GO" id="GO:0005886">
    <property type="term" value="C:plasma membrane"/>
    <property type="evidence" value="ECO:0007669"/>
    <property type="project" value="UniProtKB-SubCell"/>
</dbReference>
<accession>A0AA48HBB6</accession>
<dbReference type="InterPro" id="IPR049278">
    <property type="entry name" value="MS_channel_C"/>
</dbReference>
<dbReference type="Gene3D" id="2.30.30.60">
    <property type="match status" value="1"/>
</dbReference>
<dbReference type="SUPFAM" id="SSF82861">
    <property type="entry name" value="Mechanosensitive channel protein MscS (YggB), transmembrane region"/>
    <property type="match status" value="1"/>
</dbReference>
<evidence type="ECO:0000256" key="1">
    <source>
        <dbReference type="ARBA" id="ARBA00004651"/>
    </source>
</evidence>
<evidence type="ECO:0000256" key="7">
    <source>
        <dbReference type="SAM" id="Phobius"/>
    </source>
</evidence>
<feature type="transmembrane region" description="Helical" evidence="7">
    <location>
        <begin position="27"/>
        <end position="49"/>
    </location>
</feature>
<dbReference type="InterPro" id="IPR011014">
    <property type="entry name" value="MscS_channel_TM-2"/>
</dbReference>
<evidence type="ECO:0000256" key="2">
    <source>
        <dbReference type="ARBA" id="ARBA00008017"/>
    </source>
</evidence>
<dbReference type="SUPFAM" id="SSF82689">
    <property type="entry name" value="Mechanosensitive channel protein MscS (YggB), C-terminal domain"/>
    <property type="match status" value="1"/>
</dbReference>
<organism evidence="11 12">
    <name type="scientific">Mesoterricola sediminis</name>
    <dbReference type="NCBI Taxonomy" id="2927980"/>
    <lineage>
        <taxon>Bacteria</taxon>
        <taxon>Pseudomonadati</taxon>
        <taxon>Acidobacteriota</taxon>
        <taxon>Holophagae</taxon>
        <taxon>Holophagales</taxon>
        <taxon>Holophagaceae</taxon>
        <taxon>Mesoterricola</taxon>
    </lineage>
</organism>
<keyword evidence="4 7" id="KW-0812">Transmembrane</keyword>
<dbReference type="Gene3D" id="3.30.70.100">
    <property type="match status" value="1"/>
</dbReference>
<dbReference type="Pfam" id="PF00924">
    <property type="entry name" value="MS_channel_2nd"/>
    <property type="match status" value="1"/>
</dbReference>
<dbReference type="InterPro" id="IPR006685">
    <property type="entry name" value="MscS_channel_2nd"/>
</dbReference>
<keyword evidence="3" id="KW-1003">Cell membrane</keyword>
<keyword evidence="12" id="KW-1185">Reference proteome</keyword>
<dbReference type="SUPFAM" id="SSF50182">
    <property type="entry name" value="Sm-like ribonucleoproteins"/>
    <property type="match status" value="1"/>
</dbReference>
<comment type="subcellular location">
    <subcellularLocation>
        <location evidence="1">Cell membrane</location>
        <topology evidence="1">Multi-pass membrane protein</topology>
    </subcellularLocation>
</comment>
<feature type="transmembrane region" description="Helical" evidence="7">
    <location>
        <begin position="70"/>
        <end position="88"/>
    </location>
</feature>
<feature type="transmembrane region" description="Helical" evidence="7">
    <location>
        <begin position="100"/>
        <end position="120"/>
    </location>
</feature>
<dbReference type="InterPro" id="IPR023408">
    <property type="entry name" value="MscS_beta-dom_sf"/>
</dbReference>
<dbReference type="InterPro" id="IPR011066">
    <property type="entry name" value="MscS_channel_C_sf"/>
</dbReference>
<evidence type="ECO:0000313" key="12">
    <source>
        <dbReference type="Proteomes" id="UP001228113"/>
    </source>
</evidence>
<dbReference type="Pfam" id="PF21088">
    <property type="entry name" value="MS_channel_1st"/>
    <property type="match status" value="1"/>
</dbReference>
<name>A0AA48HBB6_9BACT</name>
<dbReference type="EMBL" id="AP027081">
    <property type="protein sequence ID" value="BDU75168.1"/>
    <property type="molecule type" value="Genomic_DNA"/>
</dbReference>
<dbReference type="RefSeq" id="WP_243332946.1">
    <property type="nucleotide sequence ID" value="NZ_AP027081.1"/>
</dbReference>
<feature type="domain" description="Mechanosensitive ion channel MscS C-terminal" evidence="9">
    <location>
        <begin position="191"/>
        <end position="272"/>
    </location>
</feature>
<sequence length="284" mass="31071">MGIVLEARIDKLFAWLSAAGWQKLGKLMAVVITCVVILWALRLVSKAVARSMASGIGGGDPETQRRARTLGAVIANFARVLVITFFILETLQEFNVNVGPLVAGVGIVGAAIGFGAQNLVKDVIGGFFLLVENQYGVGDIISVGDKHVGTVERMTFRMTMLRDVEGRAHFIPNGNVNDVIVMSKNFAKALVDVEISHEEDMDRIMDLLRQVGAEMSSAVESVLEPTEVLGVETMTPVSCTVRTVTKCAPGQQWAVAREYRRRILARFKLENVNHPVPQRRIITI</sequence>
<evidence type="ECO:0008006" key="13">
    <source>
        <dbReference type="Google" id="ProtNLM"/>
    </source>
</evidence>
<gene>
    <name evidence="11" type="ORF">METESE_01260</name>
</gene>
<evidence type="ECO:0000259" key="8">
    <source>
        <dbReference type="Pfam" id="PF00924"/>
    </source>
</evidence>
<proteinExistence type="inferred from homology"/>
<evidence type="ECO:0000256" key="3">
    <source>
        <dbReference type="ARBA" id="ARBA00022475"/>
    </source>
</evidence>
<evidence type="ECO:0000313" key="11">
    <source>
        <dbReference type="EMBL" id="BDU75168.1"/>
    </source>
</evidence>